<dbReference type="Gene3D" id="1.20.1260.30">
    <property type="match status" value="1"/>
</dbReference>
<dbReference type="GO" id="GO:0009007">
    <property type="term" value="F:site-specific DNA-methyltransferase (adenine-specific) activity"/>
    <property type="evidence" value="ECO:0007669"/>
    <property type="project" value="UniProtKB-EC"/>
</dbReference>
<feature type="domain" description="N6 adenine-specific DNA methyltransferase N-terminal" evidence="9">
    <location>
        <begin position="19"/>
        <end position="145"/>
    </location>
</feature>
<dbReference type="AlphaFoldDB" id="A0A6N9JGF5"/>
<comment type="caution">
    <text evidence="10">The sequence shown here is derived from an EMBL/GenBank/DDBJ whole genome shotgun (WGS) entry which is preliminary data.</text>
</comment>
<dbReference type="Pfam" id="PF02384">
    <property type="entry name" value="N6_Mtase"/>
    <property type="match status" value="1"/>
</dbReference>
<evidence type="ECO:0000313" key="10">
    <source>
        <dbReference type="EMBL" id="MZJ38827.1"/>
    </source>
</evidence>
<dbReference type="Proteomes" id="UP000469380">
    <property type="component" value="Unassembled WGS sequence"/>
</dbReference>
<dbReference type="InterPro" id="IPR038333">
    <property type="entry name" value="T1MK-like_N_sf"/>
</dbReference>
<dbReference type="InterPro" id="IPR022749">
    <property type="entry name" value="D12N6_MeTrfase_N"/>
</dbReference>
<keyword evidence="5" id="KW-0949">S-adenosyl-L-methionine</keyword>
<evidence type="ECO:0000256" key="5">
    <source>
        <dbReference type="ARBA" id="ARBA00022691"/>
    </source>
</evidence>
<evidence type="ECO:0000256" key="1">
    <source>
        <dbReference type="ARBA" id="ARBA00006594"/>
    </source>
</evidence>
<feature type="domain" description="DNA methylase adenine-specific" evidence="8">
    <location>
        <begin position="156"/>
        <end position="466"/>
    </location>
</feature>
<protein>
    <recommendedName>
        <fullName evidence="2">site-specific DNA-methyltransferase (adenine-specific)</fullName>
        <ecNumber evidence="2">2.1.1.72</ecNumber>
    </recommendedName>
</protein>
<reference evidence="10 11" key="1">
    <citation type="journal article" date="2019" name="Nat. Med.">
        <title>A library of human gut bacterial isolates paired with longitudinal multiomics data enables mechanistic microbiome research.</title>
        <authorList>
            <person name="Poyet M."/>
            <person name="Groussin M."/>
            <person name="Gibbons S.M."/>
            <person name="Avila-Pacheco J."/>
            <person name="Jiang X."/>
            <person name="Kearney S.M."/>
            <person name="Perrotta A.R."/>
            <person name="Berdy B."/>
            <person name="Zhao S."/>
            <person name="Lieberman T.D."/>
            <person name="Swanson P.K."/>
            <person name="Smith M."/>
            <person name="Roesemann S."/>
            <person name="Alexander J.E."/>
            <person name="Rich S.A."/>
            <person name="Livny J."/>
            <person name="Vlamakis H."/>
            <person name="Clish C."/>
            <person name="Bullock K."/>
            <person name="Deik A."/>
            <person name="Scott J."/>
            <person name="Pierce K.A."/>
            <person name="Xavier R.J."/>
            <person name="Alm E.J."/>
        </authorList>
    </citation>
    <scope>NUCLEOTIDE SEQUENCE [LARGE SCALE GENOMIC DNA]</scope>
    <source>
        <strain evidence="10 11">BIOML-A20</strain>
    </source>
</reference>
<dbReference type="GO" id="GO:0003677">
    <property type="term" value="F:DNA binding"/>
    <property type="evidence" value="ECO:0007669"/>
    <property type="project" value="InterPro"/>
</dbReference>
<dbReference type="EC" id="2.1.1.72" evidence="2"/>
<evidence type="ECO:0000256" key="6">
    <source>
        <dbReference type="ARBA" id="ARBA00022747"/>
    </source>
</evidence>
<evidence type="ECO:0000259" key="8">
    <source>
        <dbReference type="Pfam" id="PF02384"/>
    </source>
</evidence>
<dbReference type="EMBL" id="WWSR01000003">
    <property type="protein sequence ID" value="MZJ38827.1"/>
    <property type="molecule type" value="Genomic_DNA"/>
</dbReference>
<dbReference type="InterPro" id="IPR052916">
    <property type="entry name" value="Type-I_RE_MTase_Subunit"/>
</dbReference>
<comment type="catalytic activity">
    <reaction evidence="7">
        <text>a 2'-deoxyadenosine in DNA + S-adenosyl-L-methionine = an N(6)-methyl-2'-deoxyadenosine in DNA + S-adenosyl-L-homocysteine + H(+)</text>
        <dbReference type="Rhea" id="RHEA:15197"/>
        <dbReference type="Rhea" id="RHEA-COMP:12418"/>
        <dbReference type="Rhea" id="RHEA-COMP:12419"/>
        <dbReference type="ChEBI" id="CHEBI:15378"/>
        <dbReference type="ChEBI" id="CHEBI:57856"/>
        <dbReference type="ChEBI" id="CHEBI:59789"/>
        <dbReference type="ChEBI" id="CHEBI:90615"/>
        <dbReference type="ChEBI" id="CHEBI:90616"/>
        <dbReference type="EC" id="2.1.1.72"/>
    </reaction>
</comment>
<organism evidence="10 11">
    <name type="scientific">Collinsella aerofaciens</name>
    <dbReference type="NCBI Taxonomy" id="74426"/>
    <lineage>
        <taxon>Bacteria</taxon>
        <taxon>Bacillati</taxon>
        <taxon>Actinomycetota</taxon>
        <taxon>Coriobacteriia</taxon>
        <taxon>Coriobacteriales</taxon>
        <taxon>Coriobacteriaceae</taxon>
        <taxon>Collinsella</taxon>
    </lineage>
</organism>
<sequence length="507" mass="57123">MAKSKAKDTKKNTADVGFEDQLWNAADVLRGNLDAAEYKNVVLGLIFLKYLSDRFDERYLELVAEGYGDEEDRDCYMEQNVFFVPEEARWVNISQAAHTPEVGQIIDNAMRAIERENDKLKDVLPKNFARPELDKRRLGDVVDLFTNVQMTDNESEKDLLGRAYEYCLQKFASMEGKNAGEFYTPSCIVRTLVEILQPFHGRVYDPCCGSGGMFVQSAAFVEHHGGNVVQDITIFGQESNPTTWKLAKMNLGIRGIEADLGNYADTFSADQHKNEKFDYVLANPPFNLKNWGGEALQEDVRWKYGMPPTGNANFAWMQHMIWHLNGTGKIGLVLANGSLSSQTSGEGDIRRAIVEDDLVEGIVAMPGQLFYSTQIPVCLWILNKKKAQSGKTLFIDAREMGTMVSRKLREFTEEDINKVASAFDSFRKGEFEPVKGFSAIADLDEIAKQDFILTPGRYVGIAEVEDDGEPFDEKMARLTSEISKCFEESNRLQEQIKKNLEAIGYGM</sequence>
<dbReference type="PRINTS" id="PR00507">
    <property type="entry name" value="N12N6MTFRASE"/>
</dbReference>
<evidence type="ECO:0000256" key="2">
    <source>
        <dbReference type="ARBA" id="ARBA00011900"/>
    </source>
</evidence>
<dbReference type="GO" id="GO:0008170">
    <property type="term" value="F:N-methyltransferase activity"/>
    <property type="evidence" value="ECO:0007669"/>
    <property type="project" value="InterPro"/>
</dbReference>
<comment type="similarity">
    <text evidence="1">Belongs to the N(4)/N(6)-methyltransferase family.</text>
</comment>
<evidence type="ECO:0000259" key="9">
    <source>
        <dbReference type="Pfam" id="PF12161"/>
    </source>
</evidence>
<name>A0A6N9JGF5_9ACTN</name>
<dbReference type="SUPFAM" id="SSF53335">
    <property type="entry name" value="S-adenosyl-L-methionine-dependent methyltransferases"/>
    <property type="match status" value="1"/>
</dbReference>
<evidence type="ECO:0000256" key="3">
    <source>
        <dbReference type="ARBA" id="ARBA00022603"/>
    </source>
</evidence>
<evidence type="ECO:0000256" key="4">
    <source>
        <dbReference type="ARBA" id="ARBA00022679"/>
    </source>
</evidence>
<dbReference type="GO" id="GO:0032259">
    <property type="term" value="P:methylation"/>
    <property type="evidence" value="ECO:0007669"/>
    <property type="project" value="UniProtKB-KW"/>
</dbReference>
<proteinExistence type="inferred from homology"/>
<dbReference type="InterPro" id="IPR003356">
    <property type="entry name" value="DNA_methylase_A-5"/>
</dbReference>
<dbReference type="InterPro" id="IPR002052">
    <property type="entry name" value="DNA_methylase_N6_adenine_CS"/>
</dbReference>
<dbReference type="InterPro" id="IPR029063">
    <property type="entry name" value="SAM-dependent_MTases_sf"/>
</dbReference>
<dbReference type="CDD" id="cd02440">
    <property type="entry name" value="AdoMet_MTases"/>
    <property type="match status" value="1"/>
</dbReference>
<dbReference type="GO" id="GO:0009307">
    <property type="term" value="P:DNA restriction-modification system"/>
    <property type="evidence" value="ECO:0007669"/>
    <property type="project" value="UniProtKB-KW"/>
</dbReference>
<accession>A0A6N9JGF5</accession>
<dbReference type="PROSITE" id="PS00092">
    <property type="entry name" value="N6_MTASE"/>
    <property type="match status" value="1"/>
</dbReference>
<dbReference type="RefSeq" id="WP_161159947.1">
    <property type="nucleotide sequence ID" value="NZ_WWSR01000003.1"/>
</dbReference>
<keyword evidence="4" id="KW-0808">Transferase</keyword>
<dbReference type="PANTHER" id="PTHR42998">
    <property type="entry name" value="TYPE I RESTRICTION ENZYME HINDVIIP M PROTEIN-RELATED"/>
    <property type="match status" value="1"/>
</dbReference>
<evidence type="ECO:0000256" key="7">
    <source>
        <dbReference type="ARBA" id="ARBA00047942"/>
    </source>
</evidence>
<keyword evidence="3 10" id="KW-0489">Methyltransferase</keyword>
<dbReference type="Pfam" id="PF12161">
    <property type="entry name" value="HsdM_N"/>
    <property type="match status" value="1"/>
</dbReference>
<keyword evidence="6" id="KW-0680">Restriction system</keyword>
<evidence type="ECO:0000313" key="11">
    <source>
        <dbReference type="Proteomes" id="UP000469380"/>
    </source>
</evidence>
<dbReference type="PANTHER" id="PTHR42998:SF1">
    <property type="entry name" value="TYPE I RESTRICTION ENZYME HINDI METHYLASE SUBUNIT"/>
    <property type="match status" value="1"/>
</dbReference>
<gene>
    <name evidence="10" type="ORF">GT464_02495</name>
</gene>
<dbReference type="Gene3D" id="3.40.50.150">
    <property type="entry name" value="Vaccinia Virus protein VP39"/>
    <property type="match status" value="1"/>
</dbReference>